<reference evidence="4 5" key="1">
    <citation type="submission" date="2016-06" db="EMBL/GenBank/DDBJ databases">
        <authorList>
            <person name="Kjaerup R.B."/>
            <person name="Dalgaard T.S."/>
            <person name="Juul-Madsen H.R."/>
        </authorList>
    </citation>
    <scope>NUCLEOTIDE SEQUENCE [LARGE SCALE GENOMIC DNA]</scope>
    <source>
        <strain evidence="4 5">DSM 45097</strain>
    </source>
</reference>
<name>A0A1C5I0H4_9ACTN</name>
<dbReference type="GO" id="GO:0016747">
    <property type="term" value="F:acyltransferase activity, transferring groups other than amino-acyl groups"/>
    <property type="evidence" value="ECO:0007669"/>
    <property type="project" value="InterPro"/>
</dbReference>
<dbReference type="SUPFAM" id="SSF55729">
    <property type="entry name" value="Acyl-CoA N-acyltransferases (Nat)"/>
    <property type="match status" value="1"/>
</dbReference>
<dbReference type="Pfam" id="PF00583">
    <property type="entry name" value="Acetyltransf_1"/>
    <property type="match status" value="1"/>
</dbReference>
<feature type="domain" description="N-acetyltransferase" evidence="3">
    <location>
        <begin position="2"/>
        <end position="160"/>
    </location>
</feature>
<sequence>MEPIRAARADELTELQSIEVDSGAPFRDIGMTDVADSPPMPHDVLAGHQAAGRCWVAVDGDDQPIAFVVVEPVDGCAHVAQISVAPAYARRGVGRRLLDHVAGWAGGRGLPALTLTTFRSVPWNGPYYVRCGFRELSAAELAPGLVDTLAAEAAMGLDMTDRVAMLRRV</sequence>
<keyword evidence="2" id="KW-0012">Acyltransferase</keyword>
<dbReference type="InterPro" id="IPR016181">
    <property type="entry name" value="Acyl_CoA_acyltransferase"/>
</dbReference>
<accession>A0A1C5I0H4</accession>
<evidence type="ECO:0000256" key="1">
    <source>
        <dbReference type="ARBA" id="ARBA00022679"/>
    </source>
</evidence>
<dbReference type="PANTHER" id="PTHR43800:SF1">
    <property type="entry name" value="PEPTIDYL-LYSINE N-ACETYLTRANSFERASE YJAB"/>
    <property type="match status" value="1"/>
</dbReference>
<dbReference type="PROSITE" id="PS51186">
    <property type="entry name" value="GNAT"/>
    <property type="match status" value="1"/>
</dbReference>
<dbReference type="PANTHER" id="PTHR43800">
    <property type="entry name" value="PEPTIDYL-LYSINE N-ACETYLTRANSFERASE YJAB"/>
    <property type="match status" value="1"/>
</dbReference>
<dbReference type="EMBL" id="LT607751">
    <property type="protein sequence ID" value="SCG51733.1"/>
    <property type="molecule type" value="Genomic_DNA"/>
</dbReference>
<gene>
    <name evidence="4" type="ORF">GA0074704_2686</name>
</gene>
<evidence type="ECO:0000313" key="4">
    <source>
        <dbReference type="EMBL" id="SCG51733.1"/>
    </source>
</evidence>
<dbReference type="Gene3D" id="3.40.630.30">
    <property type="match status" value="1"/>
</dbReference>
<keyword evidence="1 4" id="KW-0808">Transferase</keyword>
<evidence type="ECO:0000313" key="5">
    <source>
        <dbReference type="Proteomes" id="UP000198210"/>
    </source>
</evidence>
<dbReference type="AlphaFoldDB" id="A0A1C5I0H4"/>
<evidence type="ECO:0000259" key="3">
    <source>
        <dbReference type="PROSITE" id="PS51186"/>
    </source>
</evidence>
<organism evidence="4 5">
    <name type="scientific">Micromonospora siamensis</name>
    <dbReference type="NCBI Taxonomy" id="299152"/>
    <lineage>
        <taxon>Bacteria</taxon>
        <taxon>Bacillati</taxon>
        <taxon>Actinomycetota</taxon>
        <taxon>Actinomycetes</taxon>
        <taxon>Micromonosporales</taxon>
        <taxon>Micromonosporaceae</taxon>
        <taxon>Micromonospora</taxon>
    </lineage>
</organism>
<dbReference type="RefSeq" id="WP_088970811.1">
    <property type="nucleotide sequence ID" value="NZ_JBHLYF010000006.1"/>
</dbReference>
<keyword evidence="5" id="KW-1185">Reference proteome</keyword>
<dbReference type="CDD" id="cd04301">
    <property type="entry name" value="NAT_SF"/>
    <property type="match status" value="1"/>
</dbReference>
<proteinExistence type="predicted"/>
<protein>
    <submittedName>
        <fullName evidence="4">Acetyltransferase (GNAT) domain-containing protein</fullName>
    </submittedName>
</protein>
<dbReference type="Proteomes" id="UP000198210">
    <property type="component" value="Chromosome I"/>
</dbReference>
<dbReference type="InterPro" id="IPR000182">
    <property type="entry name" value="GNAT_dom"/>
</dbReference>
<evidence type="ECO:0000256" key="2">
    <source>
        <dbReference type="ARBA" id="ARBA00023315"/>
    </source>
</evidence>